<accession>A0A391P7G3</accession>
<dbReference type="GO" id="GO:0008930">
    <property type="term" value="F:methylthioadenosine nucleosidase activity"/>
    <property type="evidence" value="ECO:0007669"/>
    <property type="project" value="InterPro"/>
</dbReference>
<dbReference type="AlphaFoldDB" id="A0A391P7G3"/>
<dbReference type="GO" id="GO:0019509">
    <property type="term" value="P:L-methionine salvage from methylthioadenosine"/>
    <property type="evidence" value="ECO:0007669"/>
    <property type="project" value="UniProtKB-UniPathway"/>
</dbReference>
<evidence type="ECO:0000256" key="5">
    <source>
        <dbReference type="ARBA" id="ARBA00023167"/>
    </source>
</evidence>
<dbReference type="InterPro" id="IPR010049">
    <property type="entry name" value="MTA_SAH_Nsdase"/>
</dbReference>
<dbReference type="GO" id="GO:0008782">
    <property type="term" value="F:adenosylhomocysteine nucleosidase activity"/>
    <property type="evidence" value="ECO:0007669"/>
    <property type="project" value="UniProtKB-EC"/>
</dbReference>
<comment type="pathway">
    <text evidence="1">Amino-acid biosynthesis; L-methionine biosynthesis via salvage pathway; S-methyl-5-thio-alpha-D-ribose 1-phosphate from S-methyl-5'-thioadenosine (hydrolase route): step 1/2.</text>
</comment>
<dbReference type="Pfam" id="PF01048">
    <property type="entry name" value="PNP_UDP_1"/>
    <property type="match status" value="1"/>
</dbReference>
<dbReference type="GO" id="GO:0009164">
    <property type="term" value="P:nucleoside catabolic process"/>
    <property type="evidence" value="ECO:0007669"/>
    <property type="project" value="InterPro"/>
</dbReference>
<reference evidence="8" key="1">
    <citation type="submission" date="2018-09" db="EMBL/GenBank/DDBJ databases">
        <title>Draft Genome Sequence of Mediterraneibacter sp. KCTC 15684.</title>
        <authorList>
            <person name="Kim J.S."/>
            <person name="Han K.I."/>
            <person name="Suh M.K."/>
            <person name="Lee K.C."/>
            <person name="Eom M.K."/>
            <person name="Lee J.H."/>
            <person name="Park S.H."/>
            <person name="Kang S.W."/>
            <person name="Park J.E."/>
            <person name="Oh B.S."/>
            <person name="Yu S.Y."/>
            <person name="Choi S.H."/>
            <person name="Lee D.H."/>
            <person name="Yoon H."/>
            <person name="Kim B."/>
            <person name="Yang S.J."/>
            <person name="Lee J.S."/>
        </authorList>
    </citation>
    <scope>NUCLEOTIDE SEQUENCE [LARGE SCALE GENOMIC DNA]</scope>
    <source>
        <strain evidence="8">KCTC 15684</strain>
    </source>
</reference>
<evidence type="ECO:0000313" key="8">
    <source>
        <dbReference type="Proteomes" id="UP000265643"/>
    </source>
</evidence>
<dbReference type="PANTHER" id="PTHR46832:SF1">
    <property type="entry name" value="5'-METHYLTHIOADENOSINE_S-ADENOSYLHOMOCYSTEINE NUCLEOSIDASE"/>
    <property type="match status" value="1"/>
</dbReference>
<evidence type="ECO:0000259" key="6">
    <source>
        <dbReference type="Pfam" id="PF01048"/>
    </source>
</evidence>
<gene>
    <name evidence="7" type="primary">mtnN</name>
    <name evidence="7" type="ORF">KGMB01110_27120</name>
</gene>
<keyword evidence="3" id="KW-0028">Amino-acid biosynthesis</keyword>
<dbReference type="RefSeq" id="WP_119298922.1">
    <property type="nucleotide sequence ID" value="NZ_BHGK01000001.1"/>
</dbReference>
<dbReference type="InterPro" id="IPR035994">
    <property type="entry name" value="Nucleoside_phosphorylase_sf"/>
</dbReference>
<evidence type="ECO:0000313" key="7">
    <source>
        <dbReference type="EMBL" id="GCA68276.1"/>
    </source>
</evidence>
<dbReference type="InterPro" id="IPR000845">
    <property type="entry name" value="Nucleoside_phosphorylase_d"/>
</dbReference>
<comment type="caution">
    <text evidence="7">The sequence shown here is derived from an EMBL/GenBank/DDBJ whole genome shotgun (WGS) entry which is preliminary data.</text>
</comment>
<dbReference type="SUPFAM" id="SSF53167">
    <property type="entry name" value="Purine and uridine phosphorylases"/>
    <property type="match status" value="1"/>
</dbReference>
<dbReference type="NCBIfam" id="TIGR01704">
    <property type="entry name" value="MTA_SAH-Nsdase"/>
    <property type="match status" value="1"/>
</dbReference>
<protein>
    <recommendedName>
        <fullName evidence="2">adenosylhomocysteine nucleosidase</fullName>
        <ecNumber evidence="2">3.2.2.9</ecNumber>
    </recommendedName>
</protein>
<name>A0A391P7G3_9FIRM</name>
<keyword evidence="8" id="KW-1185">Reference proteome</keyword>
<dbReference type="GO" id="GO:0005829">
    <property type="term" value="C:cytosol"/>
    <property type="evidence" value="ECO:0007669"/>
    <property type="project" value="TreeGrafter"/>
</dbReference>
<proteinExistence type="predicted"/>
<evidence type="ECO:0000256" key="1">
    <source>
        <dbReference type="ARBA" id="ARBA00004945"/>
    </source>
</evidence>
<keyword evidence="5" id="KW-0486">Methionine biosynthesis</keyword>
<keyword evidence="4" id="KW-0378">Hydrolase</keyword>
<organism evidence="7 8">
    <name type="scientific">Mediterraneibacter butyricigenes</name>
    <dbReference type="NCBI Taxonomy" id="2316025"/>
    <lineage>
        <taxon>Bacteria</taxon>
        <taxon>Bacillati</taxon>
        <taxon>Bacillota</taxon>
        <taxon>Clostridia</taxon>
        <taxon>Lachnospirales</taxon>
        <taxon>Lachnospiraceae</taxon>
        <taxon>Mediterraneibacter</taxon>
    </lineage>
</organism>
<dbReference type="PANTHER" id="PTHR46832">
    <property type="entry name" value="5'-METHYLTHIOADENOSINE/S-ADENOSYLHOMOCYSTEINE NUCLEOSIDASE"/>
    <property type="match status" value="1"/>
</dbReference>
<evidence type="ECO:0000256" key="3">
    <source>
        <dbReference type="ARBA" id="ARBA00022605"/>
    </source>
</evidence>
<dbReference type="Proteomes" id="UP000265643">
    <property type="component" value="Unassembled WGS sequence"/>
</dbReference>
<evidence type="ECO:0000256" key="4">
    <source>
        <dbReference type="ARBA" id="ARBA00022801"/>
    </source>
</evidence>
<sequence length="230" mass="24774">MIGIIGAMEEEVQELIADLAFAEKKTVASMDFYKGTLYGKDCVIVKSGVGKVNAALCTQILADFYKPEALINTGVAGSLDAQINIGDMVVSEDAVQHDMDASAVGDPVGQVPRMDVLAFPADPVLVKKAVEANQKANPDIQTFTGRVASGDQFISGGEKKKQIQENFHARCAEMEGAAIAHGAYLNKIPYVILRAISDKADGSVQMDYPTFEKQAIVHCVRLLRELIPML</sequence>
<dbReference type="UniPathway" id="UPA00904">
    <property type="reaction ID" value="UER00871"/>
</dbReference>
<dbReference type="CDD" id="cd09008">
    <property type="entry name" value="MTAN"/>
    <property type="match status" value="1"/>
</dbReference>
<dbReference type="Gene3D" id="3.40.50.1580">
    <property type="entry name" value="Nucleoside phosphorylase domain"/>
    <property type="match status" value="1"/>
</dbReference>
<dbReference type="GO" id="GO:0019284">
    <property type="term" value="P:L-methionine salvage from S-adenosylmethionine"/>
    <property type="evidence" value="ECO:0007669"/>
    <property type="project" value="TreeGrafter"/>
</dbReference>
<feature type="domain" description="Nucleoside phosphorylase" evidence="6">
    <location>
        <begin position="2"/>
        <end position="227"/>
    </location>
</feature>
<evidence type="ECO:0000256" key="2">
    <source>
        <dbReference type="ARBA" id="ARBA00011974"/>
    </source>
</evidence>
<dbReference type="EMBL" id="BHGK01000001">
    <property type="protein sequence ID" value="GCA68276.1"/>
    <property type="molecule type" value="Genomic_DNA"/>
</dbReference>
<dbReference type="EC" id="3.2.2.9" evidence="2"/>
<dbReference type="NCBIfam" id="NF004079">
    <property type="entry name" value="PRK05584.1"/>
    <property type="match status" value="1"/>
</dbReference>